<dbReference type="Proteomes" id="UP000652847">
    <property type="component" value="Unassembled WGS sequence"/>
</dbReference>
<name>A0A8I0AM55_9FIRM</name>
<reference evidence="1 2" key="1">
    <citation type="submission" date="2020-08" db="EMBL/GenBank/DDBJ databases">
        <title>Genome public.</title>
        <authorList>
            <person name="Liu C."/>
            <person name="Sun Q."/>
        </authorList>
    </citation>
    <scope>NUCLEOTIDE SEQUENCE [LARGE SCALE GENOMIC DNA]</scope>
    <source>
        <strain evidence="1 2">BX17</strain>
    </source>
</reference>
<dbReference type="AlphaFoldDB" id="A0A8I0AM55"/>
<keyword evidence="2" id="KW-1185">Reference proteome</keyword>
<protein>
    <submittedName>
        <fullName evidence="1">Tetratricopeptide repeat protein</fullName>
    </submittedName>
</protein>
<dbReference type="Pfam" id="PF13424">
    <property type="entry name" value="TPR_12"/>
    <property type="match status" value="1"/>
</dbReference>
<gene>
    <name evidence="1" type="ORF">H8S54_17450</name>
</gene>
<dbReference type="EMBL" id="JACOOT010000040">
    <property type="protein sequence ID" value="MBC5652831.1"/>
    <property type="molecule type" value="Genomic_DNA"/>
</dbReference>
<dbReference type="SUPFAM" id="SSF48452">
    <property type="entry name" value="TPR-like"/>
    <property type="match status" value="1"/>
</dbReference>
<dbReference type="InterPro" id="IPR019734">
    <property type="entry name" value="TPR_rpt"/>
</dbReference>
<evidence type="ECO:0000313" key="1">
    <source>
        <dbReference type="EMBL" id="MBC5652831.1"/>
    </source>
</evidence>
<dbReference type="SMART" id="SM00028">
    <property type="entry name" value="TPR"/>
    <property type="match status" value="4"/>
</dbReference>
<comment type="caution">
    <text evidence="1">The sequence shown here is derived from an EMBL/GenBank/DDBJ whole genome shotgun (WGS) entry which is preliminary data.</text>
</comment>
<evidence type="ECO:0000313" key="2">
    <source>
        <dbReference type="Proteomes" id="UP000652847"/>
    </source>
</evidence>
<sequence>MDKEIEKKCEKVIEYRFSDPRKAYNICSEILEHGISNEEAYEVAYARLYMGDTMFSMGEFQKALANMMLAKKVQEKYGYQDLLMKTYNIIAIIYVNQGDDLLGLDYYYKSLKLARECGNKVMMRMVYNNIGALLNNAGDAAGAAEYFRKVYELCQKREQRDSKKIDNKKQYLVNLAVGYLGEKKYKQARKYLDMASMESDGKSQDCCSAAEINRIVDSVRVYVETGNKAAAIKEAENILSLPEKILKM</sequence>
<dbReference type="Gene3D" id="1.25.40.10">
    <property type="entry name" value="Tetratricopeptide repeat domain"/>
    <property type="match status" value="2"/>
</dbReference>
<dbReference type="RefSeq" id="WP_117853115.1">
    <property type="nucleotide sequence ID" value="NZ_JACOOT010000040.1"/>
</dbReference>
<dbReference type="InterPro" id="IPR011990">
    <property type="entry name" value="TPR-like_helical_dom_sf"/>
</dbReference>
<accession>A0A8I0AM55</accession>
<proteinExistence type="predicted"/>
<organism evidence="1 2">
    <name type="scientific">Blautia segnis</name>
    <dbReference type="NCBI Taxonomy" id="2763030"/>
    <lineage>
        <taxon>Bacteria</taxon>
        <taxon>Bacillati</taxon>
        <taxon>Bacillota</taxon>
        <taxon>Clostridia</taxon>
        <taxon>Lachnospirales</taxon>
        <taxon>Lachnospiraceae</taxon>
        <taxon>Blautia</taxon>
    </lineage>
</organism>